<proteinExistence type="predicted"/>
<evidence type="ECO:0000256" key="2">
    <source>
        <dbReference type="ARBA" id="ARBA00022692"/>
    </source>
</evidence>
<name>A0A9N8MYL5_9BURK</name>
<evidence type="ECO:0000313" key="7">
    <source>
        <dbReference type="EMBL" id="CAE6925066.1"/>
    </source>
</evidence>
<keyword evidence="5" id="KW-0732">Signal</keyword>
<comment type="caution">
    <text evidence="7">The sequence shown here is derived from an EMBL/GenBank/DDBJ whole genome shotgun (WGS) entry which is preliminary data.</text>
</comment>
<dbReference type="PROSITE" id="PS52015">
    <property type="entry name" value="TONB_CTD"/>
    <property type="match status" value="1"/>
</dbReference>
<dbReference type="Proteomes" id="UP000675121">
    <property type="component" value="Unassembled WGS sequence"/>
</dbReference>
<feature type="signal peptide" evidence="5">
    <location>
        <begin position="1"/>
        <end position="42"/>
    </location>
</feature>
<dbReference type="GO" id="GO:0016020">
    <property type="term" value="C:membrane"/>
    <property type="evidence" value="ECO:0007669"/>
    <property type="project" value="UniProtKB-SubCell"/>
</dbReference>
<keyword evidence="8" id="KW-1185">Reference proteome</keyword>
<dbReference type="GO" id="GO:0055085">
    <property type="term" value="P:transmembrane transport"/>
    <property type="evidence" value="ECO:0007669"/>
    <property type="project" value="InterPro"/>
</dbReference>
<dbReference type="RefSeq" id="WP_201122360.1">
    <property type="nucleotide sequence ID" value="NZ_CAJNAS010000013.1"/>
</dbReference>
<dbReference type="Gene3D" id="3.30.1150.10">
    <property type="match status" value="1"/>
</dbReference>
<gene>
    <name evidence="7" type="ORF">R70211_04730</name>
</gene>
<evidence type="ECO:0000256" key="3">
    <source>
        <dbReference type="ARBA" id="ARBA00022989"/>
    </source>
</evidence>
<evidence type="ECO:0000256" key="5">
    <source>
        <dbReference type="SAM" id="SignalP"/>
    </source>
</evidence>
<keyword evidence="2" id="KW-0812">Transmembrane</keyword>
<evidence type="ECO:0000259" key="6">
    <source>
        <dbReference type="PROSITE" id="PS52015"/>
    </source>
</evidence>
<organism evidence="7 8">
    <name type="scientific">Paraburkholderia domus</name>
    <dbReference type="NCBI Taxonomy" id="2793075"/>
    <lineage>
        <taxon>Bacteria</taxon>
        <taxon>Pseudomonadati</taxon>
        <taxon>Pseudomonadota</taxon>
        <taxon>Betaproteobacteria</taxon>
        <taxon>Burkholderiales</taxon>
        <taxon>Burkholderiaceae</taxon>
        <taxon>Paraburkholderia</taxon>
    </lineage>
</organism>
<dbReference type="InterPro" id="IPR006260">
    <property type="entry name" value="TonB/TolA_C"/>
</dbReference>
<dbReference type="InterPro" id="IPR037682">
    <property type="entry name" value="TonB_C"/>
</dbReference>
<evidence type="ECO:0000313" key="8">
    <source>
        <dbReference type="Proteomes" id="UP000675121"/>
    </source>
</evidence>
<sequence>MFTRTRHLRRLTGRFASRVSASLLHAHSATSALTLASALALAAVAGCTITPPQRPLIITPAAAVNSATLDQYRSAVAQRIIERSPSYVLHGTPQAMLRSLVVVSFTVDRDGQVVASSVYRTNGDDEAESTALATLRRAAPLPQPPGKLLNGRGQLELFEDWLFNDDGKFQLREFASPQAQTIN</sequence>
<evidence type="ECO:0000256" key="1">
    <source>
        <dbReference type="ARBA" id="ARBA00004167"/>
    </source>
</evidence>
<accession>A0A9N8MYL5</accession>
<feature type="chain" id="PRO_5040124265" description="TonB C-terminal domain-containing protein" evidence="5">
    <location>
        <begin position="43"/>
        <end position="183"/>
    </location>
</feature>
<dbReference type="NCBIfam" id="TIGR01352">
    <property type="entry name" value="tonB_Cterm"/>
    <property type="match status" value="1"/>
</dbReference>
<dbReference type="EMBL" id="CAJNAS010000013">
    <property type="protein sequence ID" value="CAE6925066.1"/>
    <property type="molecule type" value="Genomic_DNA"/>
</dbReference>
<dbReference type="Pfam" id="PF13103">
    <property type="entry name" value="TonB_2"/>
    <property type="match status" value="1"/>
</dbReference>
<dbReference type="AlphaFoldDB" id="A0A9N8MYL5"/>
<comment type="subcellular location">
    <subcellularLocation>
        <location evidence="1">Membrane</location>
        <topology evidence="1">Single-pass membrane protein</topology>
    </subcellularLocation>
</comment>
<dbReference type="SUPFAM" id="SSF74653">
    <property type="entry name" value="TolA/TonB C-terminal domain"/>
    <property type="match status" value="1"/>
</dbReference>
<reference evidence="7" key="1">
    <citation type="submission" date="2021-02" db="EMBL/GenBank/DDBJ databases">
        <authorList>
            <person name="Vanwijnsberghe S."/>
        </authorList>
    </citation>
    <scope>NUCLEOTIDE SEQUENCE</scope>
    <source>
        <strain evidence="7">R-70211</strain>
    </source>
</reference>
<keyword evidence="3" id="KW-1133">Transmembrane helix</keyword>
<feature type="domain" description="TonB C-terminal" evidence="6">
    <location>
        <begin position="73"/>
        <end position="172"/>
    </location>
</feature>
<evidence type="ECO:0000256" key="4">
    <source>
        <dbReference type="ARBA" id="ARBA00023136"/>
    </source>
</evidence>
<keyword evidence="4" id="KW-0472">Membrane</keyword>
<protein>
    <recommendedName>
        <fullName evidence="6">TonB C-terminal domain-containing protein</fullName>
    </recommendedName>
</protein>